<feature type="chain" id="PRO_5045396288" evidence="1">
    <location>
        <begin position="28"/>
        <end position="185"/>
    </location>
</feature>
<dbReference type="InterPro" id="IPR000326">
    <property type="entry name" value="PAP2/HPO"/>
</dbReference>
<dbReference type="RefSeq" id="WP_188644960.1">
    <property type="nucleotide sequence ID" value="NZ_BMKL01000001.1"/>
</dbReference>
<dbReference type="Pfam" id="PF01569">
    <property type="entry name" value="PAP2"/>
    <property type="match status" value="1"/>
</dbReference>
<feature type="domain" description="Phosphatidic acid phosphatase type 2/haloperoxidase" evidence="2">
    <location>
        <begin position="58"/>
        <end position="158"/>
    </location>
</feature>
<protein>
    <submittedName>
        <fullName evidence="3">Phospholipid phosphatase</fullName>
    </submittedName>
</protein>
<gene>
    <name evidence="3" type="ORF">GCM10011515_19570</name>
</gene>
<sequence>MKTFRPTSAPFAALAAASLTIAAPAHASDKDWDTASTVGVGALTAWAIGVPVVTGDGKGVLQATGSIGAAYAASTGLKEIFPERRPDGSDNRSFPSGHTSAAFGAAASILERRGPGEGIPALAVASFVGFARVQADKHHWYDVLAGAAIGTGSGLLLTHPLADRRVALVPWGDSTGVGASMAMAF</sequence>
<keyword evidence="1" id="KW-0732">Signal</keyword>
<evidence type="ECO:0000256" key="1">
    <source>
        <dbReference type="SAM" id="SignalP"/>
    </source>
</evidence>
<evidence type="ECO:0000313" key="3">
    <source>
        <dbReference type="EMBL" id="GGD99807.1"/>
    </source>
</evidence>
<keyword evidence="4" id="KW-1185">Reference proteome</keyword>
<reference evidence="4" key="1">
    <citation type="journal article" date="2019" name="Int. J. Syst. Evol. Microbiol.">
        <title>The Global Catalogue of Microorganisms (GCM) 10K type strain sequencing project: providing services to taxonomists for standard genome sequencing and annotation.</title>
        <authorList>
            <consortium name="The Broad Institute Genomics Platform"/>
            <consortium name="The Broad Institute Genome Sequencing Center for Infectious Disease"/>
            <person name="Wu L."/>
            <person name="Ma J."/>
        </authorList>
    </citation>
    <scope>NUCLEOTIDE SEQUENCE [LARGE SCALE GENOMIC DNA]</scope>
    <source>
        <strain evidence="4">CGMCC 1.15959</strain>
    </source>
</reference>
<comment type="caution">
    <text evidence="3">The sequence shown here is derived from an EMBL/GenBank/DDBJ whole genome shotgun (WGS) entry which is preliminary data.</text>
</comment>
<dbReference type="CDD" id="cd03394">
    <property type="entry name" value="PAP2_like_5"/>
    <property type="match status" value="1"/>
</dbReference>
<name>A0ABQ1SCK4_9SPHN</name>
<organism evidence="3 4">
    <name type="scientific">Tsuneonella deserti</name>
    <dbReference type="NCBI Taxonomy" id="2035528"/>
    <lineage>
        <taxon>Bacteria</taxon>
        <taxon>Pseudomonadati</taxon>
        <taxon>Pseudomonadota</taxon>
        <taxon>Alphaproteobacteria</taxon>
        <taxon>Sphingomonadales</taxon>
        <taxon>Erythrobacteraceae</taxon>
        <taxon>Tsuneonella</taxon>
    </lineage>
</organism>
<evidence type="ECO:0000313" key="4">
    <source>
        <dbReference type="Proteomes" id="UP000619041"/>
    </source>
</evidence>
<dbReference type="Gene3D" id="1.20.144.10">
    <property type="entry name" value="Phosphatidic acid phosphatase type 2/haloperoxidase"/>
    <property type="match status" value="1"/>
</dbReference>
<dbReference type="Proteomes" id="UP000619041">
    <property type="component" value="Unassembled WGS sequence"/>
</dbReference>
<evidence type="ECO:0000259" key="2">
    <source>
        <dbReference type="SMART" id="SM00014"/>
    </source>
</evidence>
<accession>A0ABQ1SCK4</accession>
<dbReference type="InterPro" id="IPR036938">
    <property type="entry name" value="PAP2/HPO_sf"/>
</dbReference>
<dbReference type="EMBL" id="BMKL01000001">
    <property type="protein sequence ID" value="GGD99807.1"/>
    <property type="molecule type" value="Genomic_DNA"/>
</dbReference>
<dbReference type="SMART" id="SM00014">
    <property type="entry name" value="acidPPc"/>
    <property type="match status" value="1"/>
</dbReference>
<proteinExistence type="predicted"/>
<dbReference type="SUPFAM" id="SSF48317">
    <property type="entry name" value="Acid phosphatase/Vanadium-dependent haloperoxidase"/>
    <property type="match status" value="1"/>
</dbReference>
<feature type="signal peptide" evidence="1">
    <location>
        <begin position="1"/>
        <end position="27"/>
    </location>
</feature>